<organism evidence="2 3">
    <name type="scientific">Colletotrichum lupini</name>
    <dbReference type="NCBI Taxonomy" id="145971"/>
    <lineage>
        <taxon>Eukaryota</taxon>
        <taxon>Fungi</taxon>
        <taxon>Dikarya</taxon>
        <taxon>Ascomycota</taxon>
        <taxon>Pezizomycotina</taxon>
        <taxon>Sordariomycetes</taxon>
        <taxon>Hypocreomycetidae</taxon>
        <taxon>Glomerellales</taxon>
        <taxon>Glomerellaceae</taxon>
        <taxon>Colletotrichum</taxon>
        <taxon>Colletotrichum acutatum species complex</taxon>
    </lineage>
</organism>
<feature type="region of interest" description="Disordered" evidence="1">
    <location>
        <begin position="67"/>
        <end position="91"/>
    </location>
</feature>
<evidence type="ECO:0000313" key="3">
    <source>
        <dbReference type="Proteomes" id="UP000830671"/>
    </source>
</evidence>
<keyword evidence="3" id="KW-1185">Reference proteome</keyword>
<feature type="compositionally biased region" description="Basic and acidic residues" evidence="1">
    <location>
        <begin position="72"/>
        <end position="91"/>
    </location>
</feature>
<name>A0A9Q8SVG3_9PEZI</name>
<accession>A0A9Q8SVG3</accession>
<evidence type="ECO:0000313" key="2">
    <source>
        <dbReference type="EMBL" id="UQC84180.1"/>
    </source>
</evidence>
<sequence>MKVGIIMPCKPSRFLAMINSPQLVVLAPRYWAPTNAFGLHTVALSRLLVSGKFANASLQDLRNWAGSGARRWSGDSRQSRTEAHHNVNAKD</sequence>
<dbReference type="Proteomes" id="UP000830671">
    <property type="component" value="Chromosome 5"/>
</dbReference>
<gene>
    <name evidence="2" type="ORF">CLUP02_09676</name>
</gene>
<proteinExistence type="predicted"/>
<dbReference type="RefSeq" id="XP_049145798.1">
    <property type="nucleotide sequence ID" value="XM_049288654.1"/>
</dbReference>
<dbReference type="AlphaFoldDB" id="A0A9Q8SVG3"/>
<dbReference type="GeneID" id="73343664"/>
<dbReference type="KEGG" id="clup:CLUP02_09676"/>
<reference evidence="2" key="1">
    <citation type="journal article" date="2021" name="Mol. Plant Microbe Interact.">
        <title>Complete Genome Sequence of the Plant-Pathogenic Fungus Colletotrichum lupini.</title>
        <authorList>
            <person name="Baroncelli R."/>
            <person name="Pensec F."/>
            <person name="Da Lio D."/>
            <person name="Boufleur T."/>
            <person name="Vicente I."/>
            <person name="Sarrocco S."/>
            <person name="Picot A."/>
            <person name="Baraldi E."/>
            <person name="Sukno S."/>
            <person name="Thon M."/>
            <person name="Le Floch G."/>
        </authorList>
    </citation>
    <scope>NUCLEOTIDE SEQUENCE</scope>
    <source>
        <strain evidence="2">IMI 504893</strain>
    </source>
</reference>
<evidence type="ECO:0000256" key="1">
    <source>
        <dbReference type="SAM" id="MobiDB-lite"/>
    </source>
</evidence>
<dbReference type="EMBL" id="CP019477">
    <property type="protein sequence ID" value="UQC84180.1"/>
    <property type="molecule type" value="Genomic_DNA"/>
</dbReference>
<protein>
    <submittedName>
        <fullName evidence="2">Uncharacterized protein</fullName>
    </submittedName>
</protein>